<dbReference type="GO" id="GO:0016301">
    <property type="term" value="F:kinase activity"/>
    <property type="evidence" value="ECO:0007669"/>
    <property type="project" value="UniProtKB-KW"/>
</dbReference>
<organism evidence="8 9">
    <name type="scientific">Actinoallomurus spadix</name>
    <dbReference type="NCBI Taxonomy" id="79912"/>
    <lineage>
        <taxon>Bacteria</taxon>
        <taxon>Bacillati</taxon>
        <taxon>Actinomycetota</taxon>
        <taxon>Actinomycetes</taxon>
        <taxon>Streptosporangiales</taxon>
        <taxon>Thermomonosporaceae</taxon>
        <taxon>Actinoallomurus</taxon>
    </lineage>
</organism>
<feature type="compositionally biased region" description="Low complexity" evidence="6">
    <location>
        <begin position="380"/>
        <end position="392"/>
    </location>
</feature>
<dbReference type="SMART" id="SM00387">
    <property type="entry name" value="HATPase_c"/>
    <property type="match status" value="1"/>
</dbReference>
<dbReference type="EMBL" id="BAAABM010000053">
    <property type="protein sequence ID" value="GAA0358517.1"/>
    <property type="molecule type" value="Genomic_DNA"/>
</dbReference>
<dbReference type="RefSeq" id="WP_252804216.1">
    <property type="nucleotide sequence ID" value="NZ_BAAABM010000053.1"/>
</dbReference>
<evidence type="ECO:0000256" key="3">
    <source>
        <dbReference type="ARBA" id="ARBA00022553"/>
    </source>
</evidence>
<dbReference type="Proteomes" id="UP001501822">
    <property type="component" value="Unassembled WGS sequence"/>
</dbReference>
<dbReference type="SUPFAM" id="SSF55874">
    <property type="entry name" value="ATPase domain of HSP90 chaperone/DNA topoisomerase II/histidine kinase"/>
    <property type="match status" value="1"/>
</dbReference>
<keyword evidence="9" id="KW-1185">Reference proteome</keyword>
<proteinExistence type="predicted"/>
<protein>
    <recommendedName>
        <fullName evidence="2">histidine kinase</fullName>
        <ecNumber evidence="2">2.7.13.3</ecNumber>
    </recommendedName>
</protein>
<feature type="compositionally biased region" description="Pro residues" evidence="6">
    <location>
        <begin position="352"/>
        <end position="379"/>
    </location>
</feature>
<comment type="caution">
    <text evidence="8">The sequence shown here is derived from an EMBL/GenBank/DDBJ whole genome shotgun (WGS) entry which is preliminary data.</text>
</comment>
<sequence length="466" mass="49318">MSAVAFVCLTAGLLVAVVLLVRERQISGRLRRRAGTLEETARIRDEELRHLVAVRAPALVESLYGKPVTVPGPRNPSFAGTSAEQGIRALLNLFSDHAERAKERADQAAKVTLKAMMRAVQSLANEQQLAISTMQDRHDDPEVLEGLMRIDHMNAQIGRRAQATAVLCGSWPGQQRSAAALVDVVRGATSRIRDYLRVQVQPQSNVAVVSRVVEPVVLAVAELLDNAARHSQPNTSVEVNFRQAHNGVAIVVDDAGVAMDAEEIQRAERLLSGRESVDINRLGDPPQVGFAVVGVLAARYGFRVSVDSSSPYGGVRAVLFLPTELLTHVDAEPAPAGSEPQPIRAGADRPAPVLPAPPAVPSAPALPAPPVVPSAPPVPSASTSTGAPALSGQGPSPTREERQVTANGLPKRRRVTTTGEQPMPSSEPAPSTRPPRDIAAGMGAWQRGTRAGRATGTPESEGNFAE</sequence>
<reference evidence="8 9" key="1">
    <citation type="journal article" date="2019" name="Int. J. Syst. Evol. Microbiol.">
        <title>The Global Catalogue of Microorganisms (GCM) 10K type strain sequencing project: providing services to taxonomists for standard genome sequencing and annotation.</title>
        <authorList>
            <consortium name="The Broad Institute Genomics Platform"/>
            <consortium name="The Broad Institute Genome Sequencing Center for Infectious Disease"/>
            <person name="Wu L."/>
            <person name="Ma J."/>
        </authorList>
    </citation>
    <scope>NUCLEOTIDE SEQUENCE [LARGE SCALE GENOMIC DNA]</scope>
    <source>
        <strain evidence="8 9">JCM 3146</strain>
    </source>
</reference>
<dbReference type="InterPro" id="IPR036890">
    <property type="entry name" value="HATPase_C_sf"/>
</dbReference>
<accession>A0ABN0X9A6</accession>
<evidence type="ECO:0000313" key="9">
    <source>
        <dbReference type="Proteomes" id="UP001501822"/>
    </source>
</evidence>
<comment type="catalytic activity">
    <reaction evidence="1">
        <text>ATP + protein L-histidine = ADP + protein N-phospho-L-histidine.</text>
        <dbReference type="EC" id="2.7.13.3"/>
    </reaction>
</comment>
<keyword evidence="4" id="KW-0808">Transferase</keyword>
<evidence type="ECO:0000313" key="8">
    <source>
        <dbReference type="EMBL" id="GAA0358517.1"/>
    </source>
</evidence>
<dbReference type="Pfam" id="PF02518">
    <property type="entry name" value="HATPase_c"/>
    <property type="match status" value="1"/>
</dbReference>
<evidence type="ECO:0000256" key="5">
    <source>
        <dbReference type="ARBA" id="ARBA00022777"/>
    </source>
</evidence>
<dbReference type="InterPro" id="IPR050428">
    <property type="entry name" value="TCS_sensor_his_kinase"/>
</dbReference>
<gene>
    <name evidence="8" type="ORF">GCM10010151_55250</name>
</gene>
<name>A0ABN0X9A6_9ACTN</name>
<evidence type="ECO:0000256" key="4">
    <source>
        <dbReference type="ARBA" id="ARBA00022679"/>
    </source>
</evidence>
<evidence type="ECO:0000256" key="6">
    <source>
        <dbReference type="SAM" id="MobiDB-lite"/>
    </source>
</evidence>
<evidence type="ECO:0000259" key="7">
    <source>
        <dbReference type="SMART" id="SM00387"/>
    </source>
</evidence>
<evidence type="ECO:0000256" key="1">
    <source>
        <dbReference type="ARBA" id="ARBA00000085"/>
    </source>
</evidence>
<dbReference type="InterPro" id="IPR003594">
    <property type="entry name" value="HATPase_dom"/>
</dbReference>
<dbReference type="PANTHER" id="PTHR45436:SF5">
    <property type="entry name" value="SENSOR HISTIDINE KINASE TRCS"/>
    <property type="match status" value="1"/>
</dbReference>
<feature type="region of interest" description="Disordered" evidence="6">
    <location>
        <begin position="332"/>
        <end position="466"/>
    </location>
</feature>
<feature type="domain" description="Histidine kinase/HSP90-like ATPase" evidence="7">
    <location>
        <begin position="211"/>
        <end position="325"/>
    </location>
</feature>
<dbReference type="PANTHER" id="PTHR45436">
    <property type="entry name" value="SENSOR HISTIDINE KINASE YKOH"/>
    <property type="match status" value="1"/>
</dbReference>
<evidence type="ECO:0000256" key="2">
    <source>
        <dbReference type="ARBA" id="ARBA00012438"/>
    </source>
</evidence>
<dbReference type="Gene3D" id="3.30.565.10">
    <property type="entry name" value="Histidine kinase-like ATPase, C-terminal domain"/>
    <property type="match status" value="1"/>
</dbReference>
<keyword evidence="3" id="KW-0597">Phosphoprotein</keyword>
<keyword evidence="5 8" id="KW-0418">Kinase</keyword>
<dbReference type="EC" id="2.7.13.3" evidence="2"/>